<proteinExistence type="predicted"/>
<dbReference type="Proteomes" id="UP001482513">
    <property type="component" value="Unassembled WGS sequence"/>
</dbReference>
<protein>
    <recommendedName>
        <fullName evidence="4">Transposase</fullName>
    </recommendedName>
</protein>
<reference evidence="2 3" key="1">
    <citation type="submission" date="2022-04" db="EMBL/GenBank/DDBJ databases">
        <title>Positive selection, recombination, and allopatry shape intraspecific diversity of widespread and dominant cyanobacteria.</title>
        <authorList>
            <person name="Wei J."/>
            <person name="Shu W."/>
            <person name="Hu C."/>
        </authorList>
    </citation>
    <scope>NUCLEOTIDE SEQUENCE [LARGE SCALE GENOMIC DNA]</scope>
    <source>
        <strain evidence="2 3">DQ-A4</strain>
    </source>
</reference>
<sequence>MALLLPVPPPTDRRKDGPQGVKRPVGRPPWSIEKEDGVRLLGRLVGHGSSGSSTPSIWTLPQLVTELREVLPAYPPSVDTVRRVFYRLGLTFEAQVEELCSTGRLFPRCRKGRCRELLYLVTHRTTCQLGLVSLLPPATVVVGLTPGNRVALAVRMQSRVSPKFIREFLAGLSALHPNRRMVGILV</sequence>
<organism evidence="2 3">
    <name type="scientific">Leptolyngbya subtilissima DQ-A4</name>
    <dbReference type="NCBI Taxonomy" id="2933933"/>
    <lineage>
        <taxon>Bacteria</taxon>
        <taxon>Bacillati</taxon>
        <taxon>Cyanobacteriota</taxon>
        <taxon>Cyanophyceae</taxon>
        <taxon>Leptolyngbyales</taxon>
        <taxon>Leptolyngbyaceae</taxon>
        <taxon>Leptolyngbya group</taxon>
        <taxon>Leptolyngbya</taxon>
    </lineage>
</organism>
<evidence type="ECO:0000313" key="2">
    <source>
        <dbReference type="EMBL" id="MEP0949695.1"/>
    </source>
</evidence>
<evidence type="ECO:0000256" key="1">
    <source>
        <dbReference type="SAM" id="MobiDB-lite"/>
    </source>
</evidence>
<gene>
    <name evidence="2" type="ORF">NC992_22645</name>
</gene>
<comment type="caution">
    <text evidence="2">The sequence shown here is derived from an EMBL/GenBank/DDBJ whole genome shotgun (WGS) entry which is preliminary data.</text>
</comment>
<feature type="compositionally biased region" description="Pro residues" evidence="1">
    <location>
        <begin position="1"/>
        <end position="10"/>
    </location>
</feature>
<dbReference type="EMBL" id="JAMPKX010000014">
    <property type="protein sequence ID" value="MEP0949695.1"/>
    <property type="molecule type" value="Genomic_DNA"/>
</dbReference>
<evidence type="ECO:0008006" key="4">
    <source>
        <dbReference type="Google" id="ProtNLM"/>
    </source>
</evidence>
<name>A0ABV0KA94_9CYAN</name>
<dbReference type="RefSeq" id="WP_190707820.1">
    <property type="nucleotide sequence ID" value="NZ_JAMPKX010000014.1"/>
</dbReference>
<accession>A0ABV0KA94</accession>
<evidence type="ECO:0000313" key="3">
    <source>
        <dbReference type="Proteomes" id="UP001482513"/>
    </source>
</evidence>
<feature type="region of interest" description="Disordered" evidence="1">
    <location>
        <begin position="1"/>
        <end position="30"/>
    </location>
</feature>
<keyword evidence="3" id="KW-1185">Reference proteome</keyword>